<name>A0A8H7V6V4_9FUNG</name>
<dbReference type="Proteomes" id="UP000646827">
    <property type="component" value="Unassembled WGS sequence"/>
</dbReference>
<sequence>ECNRTKTERLKSRGTIKRLLSQKLKGQVYAKRKKSHLLKLARRYIKDWRSSKYNLNKAIENHSTTGDLPVDVPPTKPTPERMQHEDVTANIDVSGLHLKKVAYGATDYGHVVLAQTIPLTNDDVQFYVHLYNQQQEYEQQQLEQIEDLVNFEKAEFIDASEKKQEVDFFSSQVQQQQESDNSNNNSVEEQLQKHQLEETDQTSQQRQQSDRHCFWVIRTCADYDSIRLTDQPLSNQQIEQLRNKLANEIKFTKKEYSIDDLKLSKPFSITHEQVDEESFNRKFNRRRIRRKKKNKKVVAAEELLKKNSFNGIMEPSAILKRQKNRLSVKNTLRDFYYSPSAMNERRHQTIKNKLVYFKLARAERRYVKKVAADKLYLKKKEVTVMML</sequence>
<dbReference type="OrthoDB" id="10485622at2759"/>
<organism evidence="2 3">
    <name type="scientific">Circinella minor</name>
    <dbReference type="NCBI Taxonomy" id="1195481"/>
    <lineage>
        <taxon>Eukaryota</taxon>
        <taxon>Fungi</taxon>
        <taxon>Fungi incertae sedis</taxon>
        <taxon>Mucoromycota</taxon>
        <taxon>Mucoromycotina</taxon>
        <taxon>Mucoromycetes</taxon>
        <taxon>Mucorales</taxon>
        <taxon>Lichtheimiaceae</taxon>
        <taxon>Circinella</taxon>
    </lineage>
</organism>
<evidence type="ECO:0000313" key="2">
    <source>
        <dbReference type="EMBL" id="KAG2203439.1"/>
    </source>
</evidence>
<accession>A0A8H7V6V4</accession>
<feature type="non-terminal residue" evidence="2">
    <location>
        <position position="1"/>
    </location>
</feature>
<comment type="caution">
    <text evidence="2">The sequence shown here is derived from an EMBL/GenBank/DDBJ whole genome shotgun (WGS) entry which is preliminary data.</text>
</comment>
<proteinExistence type="predicted"/>
<reference evidence="2 3" key="1">
    <citation type="submission" date="2020-12" db="EMBL/GenBank/DDBJ databases">
        <title>Metabolic potential, ecology and presence of endohyphal bacteria is reflected in genomic diversity of Mucoromycotina.</title>
        <authorList>
            <person name="Muszewska A."/>
            <person name="Okrasinska A."/>
            <person name="Steczkiewicz K."/>
            <person name="Drgas O."/>
            <person name="Orlowska M."/>
            <person name="Perlinska-Lenart U."/>
            <person name="Aleksandrzak-Piekarczyk T."/>
            <person name="Szatraj K."/>
            <person name="Zielenkiewicz U."/>
            <person name="Pilsyk S."/>
            <person name="Malc E."/>
            <person name="Mieczkowski P."/>
            <person name="Kruszewska J.S."/>
            <person name="Biernat P."/>
            <person name="Pawlowska J."/>
        </authorList>
    </citation>
    <scope>NUCLEOTIDE SEQUENCE [LARGE SCALE GENOMIC DNA]</scope>
    <source>
        <strain evidence="2 3">CBS 142.35</strain>
    </source>
</reference>
<dbReference type="EMBL" id="JAEPRB010001527">
    <property type="protein sequence ID" value="KAG2203439.1"/>
    <property type="molecule type" value="Genomic_DNA"/>
</dbReference>
<keyword evidence="3" id="KW-1185">Reference proteome</keyword>
<gene>
    <name evidence="2" type="ORF">INT45_003388</name>
</gene>
<dbReference type="AlphaFoldDB" id="A0A8H7V6V4"/>
<evidence type="ECO:0000313" key="3">
    <source>
        <dbReference type="Proteomes" id="UP000646827"/>
    </source>
</evidence>
<evidence type="ECO:0000256" key="1">
    <source>
        <dbReference type="SAM" id="MobiDB-lite"/>
    </source>
</evidence>
<feature type="region of interest" description="Disordered" evidence="1">
    <location>
        <begin position="168"/>
        <end position="205"/>
    </location>
</feature>
<feature type="compositionally biased region" description="Low complexity" evidence="1">
    <location>
        <begin position="168"/>
        <end position="189"/>
    </location>
</feature>
<protein>
    <submittedName>
        <fullName evidence="2">Uncharacterized protein</fullName>
    </submittedName>
</protein>